<comment type="function">
    <text evidence="6">Involved in the retrieval of endoplasmic reticulum membrane proteins from the early Golgi compartment.</text>
</comment>
<feature type="transmembrane region" description="Helical" evidence="7">
    <location>
        <begin position="29"/>
        <end position="47"/>
    </location>
</feature>
<keyword evidence="9" id="KW-1185">Reference proteome</keyword>
<keyword evidence="3 7" id="KW-0812">Transmembrane</keyword>
<comment type="caution">
    <text evidence="8">The sequence shown here is derived from an EMBL/GenBank/DDBJ whole genome shotgun (WGS) entry which is preliminary data.</text>
</comment>
<dbReference type="Pfam" id="PF03248">
    <property type="entry name" value="Rer1"/>
    <property type="match status" value="1"/>
</dbReference>
<accession>A0ABP0I1E0</accession>
<feature type="transmembrane region" description="Helical" evidence="7">
    <location>
        <begin position="54"/>
        <end position="74"/>
    </location>
</feature>
<evidence type="ECO:0000256" key="7">
    <source>
        <dbReference type="SAM" id="Phobius"/>
    </source>
</evidence>
<comment type="similarity">
    <text evidence="2 6">Belongs to the RER1 family.</text>
</comment>
<protein>
    <recommendedName>
        <fullName evidence="6">Protein RER1</fullName>
    </recommendedName>
</protein>
<evidence type="ECO:0000256" key="3">
    <source>
        <dbReference type="ARBA" id="ARBA00022692"/>
    </source>
</evidence>
<dbReference type="PANTHER" id="PTHR10743">
    <property type="entry name" value="PROTEIN RER1"/>
    <property type="match status" value="1"/>
</dbReference>
<keyword evidence="4 7" id="KW-1133">Transmembrane helix</keyword>
<dbReference type="PANTHER" id="PTHR10743:SF0">
    <property type="entry name" value="PROTEIN RER1"/>
    <property type="match status" value="1"/>
</dbReference>
<feature type="transmembrane region" description="Helical" evidence="7">
    <location>
        <begin position="107"/>
        <end position="127"/>
    </location>
</feature>
<gene>
    <name evidence="8" type="ORF">SCF082_LOCUS4329</name>
</gene>
<comment type="subcellular location">
    <subcellularLocation>
        <location evidence="1">Membrane</location>
        <topology evidence="1">Multi-pass membrane protein</topology>
    </subcellularLocation>
</comment>
<dbReference type="Proteomes" id="UP001642464">
    <property type="component" value="Unassembled WGS sequence"/>
</dbReference>
<evidence type="ECO:0000256" key="2">
    <source>
        <dbReference type="ARBA" id="ARBA00006070"/>
    </source>
</evidence>
<evidence type="ECO:0000313" key="9">
    <source>
        <dbReference type="Proteomes" id="UP001642464"/>
    </source>
</evidence>
<reference evidence="8 9" key="1">
    <citation type="submission" date="2024-02" db="EMBL/GenBank/DDBJ databases">
        <authorList>
            <person name="Chen Y."/>
            <person name="Shah S."/>
            <person name="Dougan E. K."/>
            <person name="Thang M."/>
            <person name="Chan C."/>
        </authorList>
    </citation>
    <scope>NUCLEOTIDE SEQUENCE [LARGE SCALE GENOMIC DNA]</scope>
</reference>
<evidence type="ECO:0000256" key="5">
    <source>
        <dbReference type="ARBA" id="ARBA00023136"/>
    </source>
</evidence>
<evidence type="ECO:0000256" key="4">
    <source>
        <dbReference type="ARBA" id="ARBA00022989"/>
    </source>
</evidence>
<organism evidence="8 9">
    <name type="scientific">Durusdinium trenchii</name>
    <dbReference type="NCBI Taxonomy" id="1381693"/>
    <lineage>
        <taxon>Eukaryota</taxon>
        <taxon>Sar</taxon>
        <taxon>Alveolata</taxon>
        <taxon>Dinophyceae</taxon>
        <taxon>Suessiales</taxon>
        <taxon>Symbiodiniaceae</taxon>
        <taxon>Durusdinium</taxon>
    </lineage>
</organism>
<dbReference type="EMBL" id="CAXAMM010002226">
    <property type="protein sequence ID" value="CAK8995362.1"/>
    <property type="molecule type" value="Genomic_DNA"/>
</dbReference>
<dbReference type="PIRSF" id="PIRSF016013">
    <property type="entry name" value="AtER_Rer1p"/>
    <property type="match status" value="1"/>
</dbReference>
<evidence type="ECO:0000256" key="1">
    <source>
        <dbReference type="ARBA" id="ARBA00004141"/>
    </source>
</evidence>
<name>A0ABP0I1E0_9DINO</name>
<proteinExistence type="inferred from homology"/>
<keyword evidence="5 6" id="KW-0472">Membrane</keyword>
<evidence type="ECO:0000256" key="6">
    <source>
        <dbReference type="PIRNR" id="PIRNR016013"/>
    </source>
</evidence>
<evidence type="ECO:0000313" key="8">
    <source>
        <dbReference type="EMBL" id="CAK8995362.1"/>
    </source>
</evidence>
<sequence>MEEAAEPAGIAQLLQAQRVLQRYLDKTVVWVRVRWSIFVVLLLLFAARVYIKQGFFVVSYGLGIYMLNLFINFLSPAVDPDTEETSLPMKESTEYRPFTRKLPEFKFWWSGARATAVALGMTFIPFFDLPVYWWHPRAVSALSAQVLTMKDRVKHMIKHKYVPFNFGKQTYGELSKVKVPGGEKNDK</sequence>
<dbReference type="InterPro" id="IPR004932">
    <property type="entry name" value="Rer1"/>
</dbReference>